<evidence type="ECO:0000313" key="2">
    <source>
        <dbReference type="EMBL" id="TGM45980.1"/>
    </source>
</evidence>
<dbReference type="RefSeq" id="WP_135660650.1">
    <property type="nucleotide sequence ID" value="NZ_RQHF01000038.1"/>
</dbReference>
<dbReference type="Proteomes" id="UP000298112">
    <property type="component" value="Unassembled WGS sequence"/>
</dbReference>
<sequence length="277" mass="32146">MKIIDDFYSSNFEPNNNKILYERYIEFSENIKSITKKRGNNQEINKWLAFKEFCKFSETSFLFRKSNNEINFSSVLWISQLREVANSVFQINSVPPYTKIDNTFLRNFATSSQDVKGLKTIGELLLTKGIILIINKQFPGMKTDGAVFLLDSGNPVIGLTLRYSRLDSFWFTLFHELSHVSLHYEKIDNVILDDLDEPDETDIERDADFLALESLIPANKWRSARLKYQVTKEALVELASELKIHPSIVAGRYRRENNNYTVFSDIVNALDLKEVFK</sequence>
<evidence type="ECO:0000313" key="3">
    <source>
        <dbReference type="Proteomes" id="UP000298112"/>
    </source>
</evidence>
<keyword evidence="3" id="KW-1185">Reference proteome</keyword>
<protein>
    <submittedName>
        <fullName evidence="2">ImmA/IrrE family metallo-endopeptidase</fullName>
    </submittedName>
</protein>
<organism evidence="2 3">
    <name type="scientific">Leptospira vanthielii</name>
    <dbReference type="NCBI Taxonomy" id="293085"/>
    <lineage>
        <taxon>Bacteria</taxon>
        <taxon>Pseudomonadati</taxon>
        <taxon>Spirochaetota</taxon>
        <taxon>Spirochaetia</taxon>
        <taxon>Leptospirales</taxon>
        <taxon>Leptospiraceae</taxon>
        <taxon>Leptospira</taxon>
    </lineage>
</organism>
<gene>
    <name evidence="2" type="ORF">EHQ95_17485</name>
</gene>
<feature type="domain" description="IrrE N-terminal-like" evidence="1">
    <location>
        <begin position="132"/>
        <end position="250"/>
    </location>
</feature>
<dbReference type="Pfam" id="PF06114">
    <property type="entry name" value="Peptidase_M78"/>
    <property type="match status" value="1"/>
</dbReference>
<accession>A0ABY2NJI0</accession>
<dbReference type="InterPro" id="IPR010359">
    <property type="entry name" value="IrrE_HExxH"/>
</dbReference>
<dbReference type="EMBL" id="RQHF01000038">
    <property type="protein sequence ID" value="TGM45980.1"/>
    <property type="molecule type" value="Genomic_DNA"/>
</dbReference>
<reference evidence="3" key="1">
    <citation type="journal article" date="2019" name="PLoS Negl. Trop. Dis.">
        <title>Revisiting the worldwide diversity of Leptospira species in the environment.</title>
        <authorList>
            <person name="Vincent A.T."/>
            <person name="Schiettekatte O."/>
            <person name="Bourhy P."/>
            <person name="Veyrier F.J."/>
            <person name="Picardeau M."/>
        </authorList>
    </citation>
    <scope>NUCLEOTIDE SEQUENCE [LARGE SCALE GENOMIC DNA]</scope>
    <source>
        <strain evidence="3">201601955</strain>
    </source>
</reference>
<comment type="caution">
    <text evidence="2">The sequence shown here is derived from an EMBL/GenBank/DDBJ whole genome shotgun (WGS) entry which is preliminary data.</text>
</comment>
<evidence type="ECO:0000259" key="1">
    <source>
        <dbReference type="Pfam" id="PF06114"/>
    </source>
</evidence>
<proteinExistence type="predicted"/>
<name>A0ABY2NJI0_9LEPT</name>